<dbReference type="PANTHER" id="PTHR13887">
    <property type="entry name" value="GLUTATHIONE S-TRANSFERASE KAPPA"/>
    <property type="match status" value="1"/>
</dbReference>
<keyword evidence="1 5" id="KW-0732">Signal</keyword>
<evidence type="ECO:0000256" key="5">
    <source>
        <dbReference type="SAM" id="SignalP"/>
    </source>
</evidence>
<dbReference type="CDD" id="cd03023">
    <property type="entry name" value="DsbA_Com1_like"/>
    <property type="match status" value="1"/>
</dbReference>
<keyword evidence="3" id="KW-1015">Disulfide bond</keyword>
<evidence type="ECO:0000256" key="4">
    <source>
        <dbReference type="ARBA" id="ARBA00023284"/>
    </source>
</evidence>
<accession>A0ABV6IVQ8</accession>
<dbReference type="Gene3D" id="3.40.30.10">
    <property type="entry name" value="Glutaredoxin"/>
    <property type="match status" value="1"/>
</dbReference>
<dbReference type="SUPFAM" id="SSF52833">
    <property type="entry name" value="Thioredoxin-like"/>
    <property type="match status" value="1"/>
</dbReference>
<sequence length="220" mass="23650">MKRRTIATTALGGAAALGATALWTIGRSAPSSAGAASASQGNGGGLLEELARGPSAVILGNPMGDVTMVEFFDYQCPVCRQVQPNVRALLEEDSKVRLVHKHWPMLTPTSTYAARMALAARWQEGRYEPLHEALMRLPGRLDDNRVRTAAEGSGIDLVAIERDQRQRSEEIDVALGEALVQARRLRLQGTPGFVIGRYLVPGGMDFAGMREVVAKVRSGA</sequence>
<dbReference type="Pfam" id="PF01323">
    <property type="entry name" value="DSBA"/>
    <property type="match status" value="1"/>
</dbReference>
<feature type="domain" description="Thioredoxin" evidence="6">
    <location>
        <begin position="23"/>
        <end position="218"/>
    </location>
</feature>
<keyword evidence="4" id="KW-0676">Redox-active center</keyword>
<proteinExistence type="predicted"/>
<keyword evidence="8" id="KW-1185">Reference proteome</keyword>
<evidence type="ECO:0000256" key="1">
    <source>
        <dbReference type="ARBA" id="ARBA00022729"/>
    </source>
</evidence>
<dbReference type="PANTHER" id="PTHR13887:SF14">
    <property type="entry name" value="DISULFIDE BOND FORMATION PROTEIN D"/>
    <property type="match status" value="1"/>
</dbReference>
<gene>
    <name evidence="7" type="ORF">ACFFIC_19175</name>
</gene>
<dbReference type="EMBL" id="JBHLVZ010000069">
    <property type="protein sequence ID" value="MFC0387647.1"/>
    <property type="molecule type" value="Genomic_DNA"/>
</dbReference>
<dbReference type="Proteomes" id="UP001589789">
    <property type="component" value="Unassembled WGS sequence"/>
</dbReference>
<evidence type="ECO:0000256" key="2">
    <source>
        <dbReference type="ARBA" id="ARBA00023002"/>
    </source>
</evidence>
<dbReference type="InterPro" id="IPR001853">
    <property type="entry name" value="DSBA-like_thioredoxin_dom"/>
</dbReference>
<comment type="caution">
    <text evidence="7">The sequence shown here is derived from an EMBL/GenBank/DDBJ whole genome shotgun (WGS) entry which is preliminary data.</text>
</comment>
<protein>
    <submittedName>
        <fullName evidence="7">DsbA family protein</fullName>
    </submittedName>
</protein>
<reference evidence="7 8" key="1">
    <citation type="submission" date="2024-09" db="EMBL/GenBank/DDBJ databases">
        <authorList>
            <person name="Sun Q."/>
            <person name="Mori K."/>
        </authorList>
    </citation>
    <scope>NUCLEOTIDE SEQUENCE [LARGE SCALE GENOMIC DNA]</scope>
    <source>
        <strain evidence="7 8">CCM 7468</strain>
    </source>
</reference>
<organism evidence="7 8">
    <name type="scientific">Muricoccus vinaceus</name>
    <dbReference type="NCBI Taxonomy" id="424704"/>
    <lineage>
        <taxon>Bacteria</taxon>
        <taxon>Pseudomonadati</taxon>
        <taxon>Pseudomonadota</taxon>
        <taxon>Alphaproteobacteria</taxon>
        <taxon>Acetobacterales</taxon>
        <taxon>Roseomonadaceae</taxon>
        <taxon>Muricoccus</taxon>
    </lineage>
</organism>
<feature type="signal peptide" evidence="5">
    <location>
        <begin position="1"/>
        <end position="21"/>
    </location>
</feature>
<evidence type="ECO:0000313" key="8">
    <source>
        <dbReference type="Proteomes" id="UP001589789"/>
    </source>
</evidence>
<feature type="chain" id="PRO_5046515887" evidence="5">
    <location>
        <begin position="22"/>
        <end position="220"/>
    </location>
</feature>
<dbReference type="RefSeq" id="WP_377053304.1">
    <property type="nucleotide sequence ID" value="NZ_JBHLVZ010000069.1"/>
</dbReference>
<dbReference type="PROSITE" id="PS51352">
    <property type="entry name" value="THIOREDOXIN_2"/>
    <property type="match status" value="1"/>
</dbReference>
<evidence type="ECO:0000313" key="7">
    <source>
        <dbReference type="EMBL" id="MFC0387647.1"/>
    </source>
</evidence>
<dbReference type="InterPro" id="IPR013766">
    <property type="entry name" value="Thioredoxin_domain"/>
</dbReference>
<evidence type="ECO:0000259" key="6">
    <source>
        <dbReference type="PROSITE" id="PS51352"/>
    </source>
</evidence>
<dbReference type="InterPro" id="IPR036249">
    <property type="entry name" value="Thioredoxin-like_sf"/>
</dbReference>
<name>A0ABV6IVQ8_9PROT</name>
<evidence type="ECO:0000256" key="3">
    <source>
        <dbReference type="ARBA" id="ARBA00023157"/>
    </source>
</evidence>
<keyword evidence="2" id="KW-0560">Oxidoreductase</keyword>